<dbReference type="InterPro" id="IPR012337">
    <property type="entry name" value="RNaseH-like_sf"/>
</dbReference>
<dbReference type="GO" id="GO:0004519">
    <property type="term" value="F:endonuclease activity"/>
    <property type="evidence" value="ECO:0007669"/>
    <property type="project" value="UniProtKB-KW"/>
</dbReference>
<dbReference type="Gene3D" id="3.30.420.10">
    <property type="entry name" value="Ribonuclease H-like superfamily/Ribonuclease H"/>
    <property type="match status" value="1"/>
</dbReference>
<evidence type="ECO:0000256" key="5">
    <source>
        <dbReference type="ARBA" id="ARBA00022723"/>
    </source>
</evidence>
<proteinExistence type="inferred from homology"/>
<dbReference type="Pfam" id="PF00665">
    <property type="entry name" value="rve"/>
    <property type="match status" value="1"/>
</dbReference>
<evidence type="ECO:0000256" key="12">
    <source>
        <dbReference type="PROSITE-ProRule" id="PRU00506"/>
    </source>
</evidence>
<dbReference type="GO" id="GO:0016787">
    <property type="term" value="F:hydrolase activity"/>
    <property type="evidence" value="ECO:0007669"/>
    <property type="project" value="UniProtKB-KW"/>
</dbReference>
<evidence type="ECO:0000256" key="7">
    <source>
        <dbReference type="ARBA" id="ARBA00022801"/>
    </source>
</evidence>
<dbReference type="PROSITE" id="PS50994">
    <property type="entry name" value="INTEGRASE"/>
    <property type="match status" value="1"/>
</dbReference>
<dbReference type="GO" id="GO:0035613">
    <property type="term" value="F:RNA stem-loop binding"/>
    <property type="evidence" value="ECO:0007669"/>
    <property type="project" value="TreeGrafter"/>
</dbReference>
<evidence type="ECO:0000256" key="9">
    <source>
        <dbReference type="ARBA" id="ARBA00022918"/>
    </source>
</evidence>
<dbReference type="Gene3D" id="2.30.30.10">
    <property type="entry name" value="Integrase, C-terminal domain superfamily, retroviral"/>
    <property type="match status" value="1"/>
</dbReference>
<dbReference type="GO" id="GO:0003964">
    <property type="term" value="F:RNA-directed DNA polymerase activity"/>
    <property type="evidence" value="ECO:0007669"/>
    <property type="project" value="UniProtKB-KW"/>
</dbReference>
<dbReference type="InterPro" id="IPR017856">
    <property type="entry name" value="Integrase-like_N"/>
</dbReference>
<dbReference type="SUPFAM" id="SSF50122">
    <property type="entry name" value="DNA-binding domain of retroviral integrase"/>
    <property type="match status" value="1"/>
</dbReference>
<dbReference type="InterPro" id="IPR010661">
    <property type="entry name" value="RVT_thumb"/>
</dbReference>
<dbReference type="EMBL" id="OX395145">
    <property type="protein sequence ID" value="CAI5799263.1"/>
    <property type="molecule type" value="Genomic_DNA"/>
</dbReference>
<feature type="domain" description="Integrase-type" evidence="13">
    <location>
        <begin position="285"/>
        <end position="326"/>
    </location>
</feature>
<dbReference type="InterPro" id="IPR001584">
    <property type="entry name" value="Integrase_cat-core"/>
</dbReference>
<keyword evidence="8" id="KW-0229">DNA integration</keyword>
<gene>
    <name evidence="17" type="ORF">PODLI_1B013416</name>
</gene>
<dbReference type="PROSITE" id="PS50878">
    <property type="entry name" value="RT_POL"/>
    <property type="match status" value="1"/>
</dbReference>
<evidence type="ECO:0000259" key="15">
    <source>
        <dbReference type="PROSITE" id="PS50994"/>
    </source>
</evidence>
<evidence type="ECO:0000259" key="14">
    <source>
        <dbReference type="PROSITE" id="PS50878"/>
    </source>
</evidence>
<comment type="similarity">
    <text evidence="1">Belongs to the beta type-B retroviral polymerase family. HERV class-II K(HML-2) pol subfamily.</text>
</comment>
<dbReference type="SUPFAM" id="SSF46919">
    <property type="entry name" value="N-terminal Zn binding domain of HIV integrase"/>
    <property type="match status" value="1"/>
</dbReference>
<dbReference type="Gene3D" id="1.10.10.200">
    <property type="match status" value="1"/>
</dbReference>
<dbReference type="AlphaFoldDB" id="A0AA35LN81"/>
<keyword evidence="9" id="KW-0695">RNA-directed DNA polymerase</keyword>
<keyword evidence="6" id="KW-0255">Endonuclease</keyword>
<dbReference type="PANTHER" id="PTHR41694:SF3">
    <property type="entry name" value="RNA-DIRECTED DNA POLYMERASE-RELATED"/>
    <property type="match status" value="1"/>
</dbReference>
<evidence type="ECO:0000256" key="10">
    <source>
        <dbReference type="ARBA" id="ARBA00023125"/>
    </source>
</evidence>
<dbReference type="SUPFAM" id="SSF56672">
    <property type="entry name" value="DNA/RNA polymerases"/>
    <property type="match status" value="1"/>
</dbReference>
<keyword evidence="3" id="KW-0548">Nucleotidyltransferase</keyword>
<keyword evidence="11" id="KW-0863">Zinc-finger</keyword>
<evidence type="ECO:0000256" key="4">
    <source>
        <dbReference type="ARBA" id="ARBA00022722"/>
    </source>
</evidence>
<dbReference type="PANTHER" id="PTHR41694">
    <property type="entry name" value="ENDOGENOUS RETROVIRUS GROUP K MEMBER POL PROTEIN"/>
    <property type="match status" value="1"/>
</dbReference>
<reference evidence="17" key="1">
    <citation type="submission" date="2022-12" db="EMBL/GenBank/DDBJ databases">
        <authorList>
            <person name="Alioto T."/>
            <person name="Alioto T."/>
            <person name="Gomez Garrido J."/>
        </authorList>
    </citation>
    <scope>NUCLEOTIDE SEQUENCE</scope>
</reference>
<dbReference type="InterPro" id="IPR003308">
    <property type="entry name" value="Integrase_Zn-bd_dom_N"/>
</dbReference>
<dbReference type="InterPro" id="IPR043502">
    <property type="entry name" value="DNA/RNA_pol_sf"/>
</dbReference>
<dbReference type="PROSITE" id="PS51027">
    <property type="entry name" value="INTEGRASE_DBD"/>
    <property type="match status" value="1"/>
</dbReference>
<dbReference type="PROSITE" id="PS50876">
    <property type="entry name" value="ZF_INTEGRASE"/>
    <property type="match status" value="1"/>
</dbReference>
<keyword evidence="5" id="KW-0479">Metal-binding</keyword>
<feature type="domain" description="Reverse transcriptase" evidence="14">
    <location>
        <begin position="1"/>
        <end position="153"/>
    </location>
</feature>
<dbReference type="Proteomes" id="UP001178461">
    <property type="component" value="Chromosome W"/>
</dbReference>
<sequence>MVNNQMQPMGALQPGFPNLNMIPKDHKLLVVDIKDCFFSIPLAPADRQRFAFTLPVLNNAQPTERYQWVVLPQGMRNSPTLCQHFVNLALKPFRQRHLEVICCHYMDDILVAAQDISMELLKDLTSALTDFGLCIAPDKVQQTLPMLYLGHKLTQQAAIPVVPQLSFPARLRLVDLQQLLGHLNWIKNYLNLPTSTLSPLFSALQGHKLPGEVIPVTEEMLQALQQVNALLRDRMVDRIDTLHNVQLSLAIFSTPLLPTAILYSQKSAAPSGVSIVEWIHLPHTPPRNIYSSPAAVMDLPAKVLAKMFKIPIAQARDIVSQCSTCSKARTMIPFDAVNPRGTSPLAVWQMDVTHTPLLAPFSKVHLTVDTSSGFIWATPLKGETARHVIQHTLRCFAVMGKPQSIKTDNGPAYISSQFSSFCDLWNVKLIHGLPFNSTGQAIVERAHLTFKTLLSKQLGGRNAPSAEIPSIVHTVLFTLNHLLYPHNREYTPAEIHFRKAEPLARPLVSYRQLPDPTWHGPVPLISWGRGYAAVDLDGRPTWLPARCVRPWRASASEVKAATSHTSPSLADVAFLQP</sequence>
<dbReference type="Gene3D" id="3.10.10.10">
    <property type="entry name" value="HIV Type 1 Reverse Transcriptase, subunit A, domain 1"/>
    <property type="match status" value="1"/>
</dbReference>
<evidence type="ECO:0000256" key="1">
    <source>
        <dbReference type="ARBA" id="ARBA00010879"/>
    </source>
</evidence>
<dbReference type="InterPro" id="IPR001037">
    <property type="entry name" value="Integrase_C_retrovir"/>
</dbReference>
<evidence type="ECO:0000256" key="6">
    <source>
        <dbReference type="ARBA" id="ARBA00022759"/>
    </source>
</evidence>
<dbReference type="InterPro" id="IPR043128">
    <property type="entry name" value="Rev_trsase/Diguanyl_cyclase"/>
</dbReference>
<evidence type="ECO:0000256" key="2">
    <source>
        <dbReference type="ARBA" id="ARBA00022679"/>
    </source>
</evidence>
<keyword evidence="11" id="KW-0862">Zinc</keyword>
<organism evidence="17 18">
    <name type="scientific">Podarcis lilfordi</name>
    <name type="common">Lilford's wall lizard</name>
    <dbReference type="NCBI Taxonomy" id="74358"/>
    <lineage>
        <taxon>Eukaryota</taxon>
        <taxon>Metazoa</taxon>
        <taxon>Chordata</taxon>
        <taxon>Craniata</taxon>
        <taxon>Vertebrata</taxon>
        <taxon>Euteleostomi</taxon>
        <taxon>Lepidosauria</taxon>
        <taxon>Squamata</taxon>
        <taxon>Bifurcata</taxon>
        <taxon>Unidentata</taxon>
        <taxon>Episquamata</taxon>
        <taxon>Laterata</taxon>
        <taxon>Lacertibaenia</taxon>
        <taxon>Lacertidae</taxon>
        <taxon>Podarcis</taxon>
    </lineage>
</organism>
<keyword evidence="10" id="KW-0238">DNA-binding</keyword>
<dbReference type="GO" id="GO:0008270">
    <property type="term" value="F:zinc ion binding"/>
    <property type="evidence" value="ECO:0007669"/>
    <property type="project" value="UniProtKB-KW"/>
</dbReference>
<feature type="domain" description="Integrase-type" evidence="16">
    <location>
        <begin position="506"/>
        <end position="553"/>
    </location>
</feature>
<evidence type="ECO:0000313" key="18">
    <source>
        <dbReference type="Proteomes" id="UP001178461"/>
    </source>
</evidence>
<feature type="DNA-binding region" description="Integrase-type" evidence="12">
    <location>
        <begin position="506"/>
        <end position="553"/>
    </location>
</feature>
<dbReference type="InterPro" id="IPR036862">
    <property type="entry name" value="Integrase_C_dom_sf_retrovir"/>
</dbReference>
<dbReference type="InterPro" id="IPR000477">
    <property type="entry name" value="RT_dom"/>
</dbReference>
<dbReference type="Pfam" id="PF02022">
    <property type="entry name" value="Integrase_Zn"/>
    <property type="match status" value="1"/>
</dbReference>
<keyword evidence="7" id="KW-0378">Hydrolase</keyword>
<dbReference type="SUPFAM" id="SSF53098">
    <property type="entry name" value="Ribonuclease H-like"/>
    <property type="match status" value="1"/>
</dbReference>
<dbReference type="Pfam" id="PF00078">
    <property type="entry name" value="RVT_1"/>
    <property type="match status" value="1"/>
</dbReference>
<protein>
    <submittedName>
        <fullName evidence="17">Endogenous retrovirus group K member 11 Pol protein-like</fullName>
    </submittedName>
</protein>
<dbReference type="GO" id="GO:0015074">
    <property type="term" value="P:DNA integration"/>
    <property type="evidence" value="ECO:0007669"/>
    <property type="project" value="UniProtKB-KW"/>
</dbReference>
<evidence type="ECO:0000256" key="8">
    <source>
        <dbReference type="ARBA" id="ARBA00022908"/>
    </source>
</evidence>
<name>A0AA35LN81_9SAUR</name>
<feature type="domain" description="Integrase catalytic" evidence="15">
    <location>
        <begin position="340"/>
        <end position="500"/>
    </location>
</feature>
<evidence type="ECO:0000259" key="13">
    <source>
        <dbReference type="PROSITE" id="PS50876"/>
    </source>
</evidence>
<keyword evidence="2" id="KW-0808">Transferase</keyword>
<accession>A0AA35LN81</accession>
<dbReference type="InterPro" id="IPR036397">
    <property type="entry name" value="RNaseH_sf"/>
</dbReference>
<dbReference type="GO" id="GO:0003677">
    <property type="term" value="F:DNA binding"/>
    <property type="evidence" value="ECO:0007669"/>
    <property type="project" value="UniProtKB-KW"/>
</dbReference>
<dbReference type="Gene3D" id="3.30.70.270">
    <property type="match status" value="2"/>
</dbReference>
<evidence type="ECO:0000256" key="3">
    <source>
        <dbReference type="ARBA" id="ARBA00022695"/>
    </source>
</evidence>
<dbReference type="Pfam" id="PF00552">
    <property type="entry name" value="IN_DBD_C"/>
    <property type="match status" value="1"/>
</dbReference>
<keyword evidence="4" id="KW-0540">Nuclease</keyword>
<dbReference type="Pfam" id="PF06817">
    <property type="entry name" value="RVT_thumb"/>
    <property type="match status" value="1"/>
</dbReference>
<evidence type="ECO:0000256" key="11">
    <source>
        <dbReference type="PROSITE-ProRule" id="PRU00450"/>
    </source>
</evidence>
<evidence type="ECO:0000313" key="17">
    <source>
        <dbReference type="EMBL" id="CAI5799263.1"/>
    </source>
</evidence>
<keyword evidence="18" id="KW-1185">Reference proteome</keyword>
<evidence type="ECO:0000259" key="16">
    <source>
        <dbReference type="PROSITE" id="PS51027"/>
    </source>
</evidence>